<dbReference type="EMBL" id="JARQWQ010000010">
    <property type="protein sequence ID" value="KAK2569304.1"/>
    <property type="molecule type" value="Genomic_DNA"/>
</dbReference>
<dbReference type="GO" id="GO:0090263">
    <property type="term" value="P:positive regulation of canonical Wnt signaling pathway"/>
    <property type="evidence" value="ECO:0007669"/>
    <property type="project" value="TreeGrafter"/>
</dbReference>
<dbReference type="GO" id="GO:0005634">
    <property type="term" value="C:nucleus"/>
    <property type="evidence" value="ECO:0007669"/>
    <property type="project" value="TreeGrafter"/>
</dbReference>
<proteinExistence type="predicted"/>
<feature type="region of interest" description="Disordered" evidence="1">
    <location>
        <begin position="2182"/>
        <end position="2220"/>
    </location>
</feature>
<reference evidence="2" key="2">
    <citation type="journal article" date="2023" name="Science">
        <title>Genomic signatures of disease resistance in endangered staghorn corals.</title>
        <authorList>
            <person name="Vollmer S.V."/>
            <person name="Selwyn J.D."/>
            <person name="Despard B.A."/>
            <person name="Roesel C.L."/>
        </authorList>
    </citation>
    <scope>NUCLEOTIDE SEQUENCE</scope>
    <source>
        <strain evidence="2">K2</strain>
    </source>
</reference>
<feature type="compositionally biased region" description="Polar residues" evidence="1">
    <location>
        <begin position="2202"/>
        <end position="2211"/>
    </location>
</feature>
<dbReference type="InterPro" id="IPR009091">
    <property type="entry name" value="RCC1/BLIP-II"/>
</dbReference>
<feature type="compositionally biased region" description="Polar residues" evidence="1">
    <location>
        <begin position="270"/>
        <end position="304"/>
    </location>
</feature>
<dbReference type="GO" id="GO:0005737">
    <property type="term" value="C:cytoplasm"/>
    <property type="evidence" value="ECO:0007669"/>
    <property type="project" value="TreeGrafter"/>
</dbReference>
<sequence length="2303" mass="251632">MLGFTRGRARTGFKIRLTDAMAAEDDGESDVLAISSPRILFVRLRKDKSKDAIEDEIFKCINKALEESGGKKSFPEEPKNCITLPDFAGCRILQVAVGPEYVGILLDDGRVGRFKCVTKNLDSTKKLWKPDQCTSEPSFQVQSDEVLARQLQSEFLNNGATTSTSSGRPNSLTSNRGTPSLSSRIYTGSGRVPDRPVQSPIPSGSSYSSNASRNTLVTRESQTEIGYMEALSGNGLSLDDSQTFVGQADTIVQSKSITKSSESEENTTIAKHTSLPSTSNGISTNQEKSKVQDNINQKLENSAENVPVNGRSVSSSSSSVARRSVSSPRLLQRTVFATNYPMMRQIPAPFLFPPGSVSFPFYSNSASGPMFGPRGSLRLEPRVVRAQLAEAGVFPVRGSRTSATQGREERPSTDNKTASCTCNDADFCFPEVGNIQWIELENGGDVVFSHISAMHSEFLLVEKGTGVLYHWPYSTDVACDIATEISLSQDTMYLPLAKPHPLGEALGLDSEKVSLLSSSRVRCSVVTATGKICTFYDKLLRESNCGNPPALIQELSHPAISFAELKGETILSISCSELFTSVMTQSGKVLWWGLLPAEERQNFKQKLSKATNESSHITVNEKVQLRQHFPGFPGALVYKCCDIRGPLIGRLICHESPEGTSTVVTKIKVEPLNTKTNALSASTSSKEQEIEGVQKGRSVEDELMFSQKDIGGSSSPHTSVRRKAQISSKPTNGSEIWEVKDVVFLESENKLLGTVAAIDGPHVIVKVTSLLSPSKSSLRVFKVSELEAVPSEGESLEGASVAQPFPRSSLYRGCIQHSPRLIFGKSSTQADKDLLSGLKPLALATTSVGISLLAQRISDSKAFFLGPALEQNMDSSKVYTCSSDVSVSNTNEDSVCTVEAEAVSICGAALAPMSMLPPVTVANEKLVTGQKRKRVNDDGNFDDVSDALARGESNVLHPCNVQFSTNRYPLLHTVKDNDLVLLTDVNGCLYPRPYGTKLSNPNAGEIPPLQSFGLGTRLGQVTEGSLPPERILMIFVAFQEQHLLNAVQSGILQRINRVLIWLKQLNNCKSTGNRGKGGPKGTKKIGVTDRQGQIREESKGETTAISKTVLEALHQRTSANQNVLHICCRNPTYTEKGENVDAISKGIDAETGKETSIEVAGLKLLLHDSIFAKEFVSMLKEQDARGYTPFMTAILCHNFKAAEFILDFVESNRENSNPSLKCSVQDVIFPEAFNGITPLQALAITCTENLPPSGLGNSLTVTNLPSSYTPRILLKLFQARYPSAYRATIPPITMEGRKRYRTKTPKQRLVEKFNKSKGTKIPKKPSETKKGNLLTPTTSSMNHHPLSRRYIGEGGRIPIVSSRRESLTGMVTFSDPKELRQALLEMDHHLVSSEMTAPEGGLASLVQHVLHVKLTEVENEEAEKIEMEVSVRGGVYNVSNVEGMAKITPKAPQTTDHAQDVTVIATAKNRECETALAFLVINSRWINLTASQKLQLTKYRNILLGLEATIPARREVQAQSEVVQPPEDDGMMTEINITGVGDPGMLENNLLAQLDDISSSFRSIVDTLTALERQYPSAQDQQAAEVEDNAATTPDLISFSSNSGRVSDEVGRESLPVLIQLTQNWHSVASTVLGYCPIDVQMTEEPRGSCKSYHQAPARFSPSESCSLDSFVLELLAHADEAALVSFVETIIKEMNKHSEELTLEAVVRCGELSDALDPKDAPLVVGIRFLRSVIRQLAVHLSRSGLSYVDLRTRLGSRPSPRSGRNSQSDNLEFKRKVRLILRSFSWLAVYELVQAAEASVLPVRGGVAKPQARSTGSSISNNMPNANGGLYPGRFRCRPGIRVSGPHDSASNTQVPLLRTAQRIQQTNATQSTSTFRGIRLANTDGTRSITNMNTIANSVEGSPFEIKSSVNESSALFDSDSDSEDEILRMAGLDMNADCDMEIDESDTGSVSMATGITHDHPYAWALDGRVAGVNEGNSLPGHIHISQLPTGVVSPPSIHTGNCYLARMFSRLVKETLDLMKTLSETTVSQQEGEAAENVLPTVLLAGQECQYIQDSMMSILEKSWVWLAGILDVVEGQLRIGKNFDTKRYLASLQRPEDTEIAMLTRTVSSIPGASPEEYLMFLLRSYNQEHKDSLPVVDLLQFEHAVYVLDAFIYSMTHWPRIGNTFDGSVSASSCDLEEPCPSSSQPSQAEEGSSTVDTKPSTPSESKRRSRQSYERDALIKFFGMDVMQSDKEKFLSSLQDTVQQKFPKVPKASWEVFTHNVTVARQKSCDDAKLALRRENEDDCNLPTSFSTKGA</sequence>
<dbReference type="PANTHER" id="PTHR46276:SF1">
    <property type="entry name" value="E3 UBIQUITIN-PROTEIN LIGASE UBR5"/>
    <property type="match status" value="1"/>
</dbReference>
<keyword evidence="3" id="KW-1185">Reference proteome</keyword>
<dbReference type="SUPFAM" id="SSF50985">
    <property type="entry name" value="RCC1/BLIP-II"/>
    <property type="match status" value="1"/>
</dbReference>
<evidence type="ECO:0000313" key="3">
    <source>
        <dbReference type="Proteomes" id="UP001249851"/>
    </source>
</evidence>
<protein>
    <submittedName>
        <fullName evidence="2">E3 ubiquitin-protein ligase hyd</fullName>
    </submittedName>
</protein>
<feature type="compositionally biased region" description="Low complexity" evidence="1">
    <location>
        <begin position="311"/>
        <end position="325"/>
    </location>
</feature>
<feature type="compositionally biased region" description="Low complexity" evidence="1">
    <location>
        <begin position="2186"/>
        <end position="2201"/>
    </location>
</feature>
<dbReference type="GO" id="GO:0034450">
    <property type="term" value="F:ubiquitin-ubiquitin ligase activity"/>
    <property type="evidence" value="ECO:0007669"/>
    <property type="project" value="TreeGrafter"/>
</dbReference>
<reference evidence="2" key="1">
    <citation type="journal article" date="2023" name="G3 (Bethesda)">
        <title>Whole genome assembly and annotation of the endangered Caribbean coral Acropora cervicornis.</title>
        <authorList>
            <person name="Selwyn J.D."/>
            <person name="Vollmer S.V."/>
        </authorList>
    </citation>
    <scope>NUCLEOTIDE SEQUENCE</scope>
    <source>
        <strain evidence="2">K2</strain>
    </source>
</reference>
<comment type="caution">
    <text evidence="2">The sequence shown here is derived from an EMBL/GenBank/DDBJ whole genome shotgun (WGS) entry which is preliminary data.</text>
</comment>
<dbReference type="Proteomes" id="UP001249851">
    <property type="component" value="Unassembled WGS sequence"/>
</dbReference>
<organism evidence="2 3">
    <name type="scientific">Acropora cervicornis</name>
    <name type="common">Staghorn coral</name>
    <dbReference type="NCBI Taxonomy" id="6130"/>
    <lineage>
        <taxon>Eukaryota</taxon>
        <taxon>Metazoa</taxon>
        <taxon>Cnidaria</taxon>
        <taxon>Anthozoa</taxon>
        <taxon>Hexacorallia</taxon>
        <taxon>Scleractinia</taxon>
        <taxon>Astrocoeniina</taxon>
        <taxon>Acroporidae</taxon>
        <taxon>Acropora</taxon>
    </lineage>
</organism>
<feature type="compositionally biased region" description="Polar residues" evidence="1">
    <location>
        <begin position="158"/>
        <end position="186"/>
    </location>
</feature>
<feature type="compositionally biased region" description="Low complexity" evidence="1">
    <location>
        <begin position="200"/>
        <end position="212"/>
    </location>
</feature>
<dbReference type="GO" id="GO:0000209">
    <property type="term" value="P:protein polyubiquitination"/>
    <property type="evidence" value="ECO:0007669"/>
    <property type="project" value="TreeGrafter"/>
</dbReference>
<feature type="region of interest" description="Disordered" evidence="1">
    <location>
        <begin position="1315"/>
        <end position="1349"/>
    </location>
</feature>
<accession>A0AAD9QXN5</accession>
<feature type="region of interest" description="Disordered" evidence="1">
    <location>
        <begin position="158"/>
        <end position="218"/>
    </location>
</feature>
<gene>
    <name evidence="2" type="ORF">P5673_006217</name>
</gene>
<evidence type="ECO:0000313" key="2">
    <source>
        <dbReference type="EMBL" id="KAK2569304.1"/>
    </source>
</evidence>
<evidence type="ECO:0000256" key="1">
    <source>
        <dbReference type="SAM" id="MobiDB-lite"/>
    </source>
</evidence>
<feature type="region of interest" description="Disordered" evidence="1">
    <location>
        <begin position="255"/>
        <end position="325"/>
    </location>
</feature>
<dbReference type="PANTHER" id="PTHR46276">
    <property type="entry name" value="E3 UBIQUITIN-PROTEIN LIGASE UBR5"/>
    <property type="match status" value="1"/>
</dbReference>
<feature type="region of interest" description="Disordered" evidence="1">
    <location>
        <begin position="1071"/>
        <end position="1100"/>
    </location>
</feature>
<name>A0AAD9QXN5_ACRCE</name>
<feature type="region of interest" description="Disordered" evidence="1">
    <location>
        <begin position="397"/>
        <end position="417"/>
    </location>
</feature>